<gene>
    <name evidence="5" type="primary">vapC</name>
    <name evidence="7" type="ORF">SBA1_290066</name>
</gene>
<evidence type="ECO:0000259" key="6">
    <source>
        <dbReference type="Pfam" id="PF01850"/>
    </source>
</evidence>
<feature type="domain" description="PIN" evidence="6">
    <location>
        <begin position="7"/>
        <end position="129"/>
    </location>
</feature>
<comment type="cofactor">
    <cofactor evidence="5">
        <name>Mg(2+)</name>
        <dbReference type="ChEBI" id="CHEBI:18420"/>
    </cofactor>
</comment>
<dbReference type="GO" id="GO:0090729">
    <property type="term" value="F:toxin activity"/>
    <property type="evidence" value="ECO:0007669"/>
    <property type="project" value="UniProtKB-KW"/>
</dbReference>
<dbReference type="InterPro" id="IPR002716">
    <property type="entry name" value="PIN_dom"/>
</dbReference>
<keyword evidence="3 5" id="KW-0479">Metal-binding</keyword>
<evidence type="ECO:0000313" key="7">
    <source>
        <dbReference type="EMBL" id="SPF39704.1"/>
    </source>
</evidence>
<organism evidence="7 8">
    <name type="scientific">Candidatus Sulfotelmatobacter kueseliae</name>
    <dbReference type="NCBI Taxonomy" id="2042962"/>
    <lineage>
        <taxon>Bacteria</taxon>
        <taxon>Pseudomonadati</taxon>
        <taxon>Acidobacteriota</taxon>
        <taxon>Terriglobia</taxon>
        <taxon>Terriglobales</taxon>
        <taxon>Candidatus Korobacteraceae</taxon>
        <taxon>Candidatus Sulfotelmatobacter</taxon>
    </lineage>
</organism>
<dbReference type="EC" id="3.1.-.-" evidence="5"/>
<dbReference type="AlphaFoldDB" id="A0A2U3KJ67"/>
<dbReference type="HAMAP" id="MF_00265">
    <property type="entry name" value="VapC_Nob1"/>
    <property type="match status" value="1"/>
</dbReference>
<keyword evidence="5" id="KW-0460">Magnesium</keyword>
<dbReference type="SUPFAM" id="SSF88723">
    <property type="entry name" value="PIN domain-like"/>
    <property type="match status" value="1"/>
</dbReference>
<keyword evidence="5" id="KW-0800">Toxin</keyword>
<dbReference type="InterPro" id="IPR022907">
    <property type="entry name" value="VapC_family"/>
</dbReference>
<dbReference type="CDD" id="cd18689">
    <property type="entry name" value="PIN_VapC-like"/>
    <property type="match status" value="1"/>
</dbReference>
<evidence type="ECO:0000256" key="1">
    <source>
        <dbReference type="ARBA" id="ARBA00022649"/>
    </source>
</evidence>
<evidence type="ECO:0000313" key="8">
    <source>
        <dbReference type="Proteomes" id="UP000238701"/>
    </source>
</evidence>
<dbReference type="OrthoDB" id="129357at2"/>
<name>A0A2U3KJ67_9BACT</name>
<comment type="similarity">
    <text evidence="5">Belongs to the PINc/VapC protein family.</text>
</comment>
<keyword evidence="4 5" id="KW-0378">Hydrolase</keyword>
<accession>A0A2U3KJ67</accession>
<dbReference type="Proteomes" id="UP000238701">
    <property type="component" value="Unassembled WGS sequence"/>
</dbReference>
<dbReference type="GO" id="GO:0016787">
    <property type="term" value="F:hydrolase activity"/>
    <property type="evidence" value="ECO:0007669"/>
    <property type="project" value="UniProtKB-KW"/>
</dbReference>
<protein>
    <recommendedName>
        <fullName evidence="5">Ribonuclease VapC</fullName>
        <shortName evidence="5">RNase VapC</shortName>
        <ecNumber evidence="5">3.1.-.-</ecNumber>
    </recommendedName>
    <alternativeName>
        <fullName evidence="5">Toxin VapC</fullName>
    </alternativeName>
</protein>
<reference evidence="8" key="1">
    <citation type="submission" date="2018-02" db="EMBL/GenBank/DDBJ databases">
        <authorList>
            <person name="Hausmann B."/>
        </authorList>
    </citation>
    <scope>NUCLEOTIDE SEQUENCE [LARGE SCALE GENOMIC DNA]</scope>
    <source>
        <strain evidence="8">Peat soil MAG SbA1</strain>
    </source>
</reference>
<dbReference type="InterPro" id="IPR029060">
    <property type="entry name" value="PIN-like_dom_sf"/>
</dbReference>
<comment type="function">
    <text evidence="5">Toxic component of a toxin-antitoxin (TA) system. An RNase.</text>
</comment>
<keyword evidence="1 5" id="KW-1277">Toxin-antitoxin system</keyword>
<feature type="binding site" evidence="5">
    <location>
        <position position="10"/>
    </location>
    <ligand>
        <name>Mg(2+)</name>
        <dbReference type="ChEBI" id="CHEBI:18420"/>
    </ligand>
</feature>
<proteinExistence type="inferred from homology"/>
<dbReference type="EMBL" id="OMOD01000121">
    <property type="protein sequence ID" value="SPF39704.1"/>
    <property type="molecule type" value="Genomic_DNA"/>
</dbReference>
<evidence type="ECO:0000256" key="3">
    <source>
        <dbReference type="ARBA" id="ARBA00022723"/>
    </source>
</evidence>
<dbReference type="Pfam" id="PF01850">
    <property type="entry name" value="PIN"/>
    <property type="match status" value="1"/>
</dbReference>
<dbReference type="GO" id="GO:0004540">
    <property type="term" value="F:RNA nuclease activity"/>
    <property type="evidence" value="ECO:0007669"/>
    <property type="project" value="InterPro"/>
</dbReference>
<dbReference type="GO" id="GO:0000287">
    <property type="term" value="F:magnesium ion binding"/>
    <property type="evidence" value="ECO:0007669"/>
    <property type="project" value="UniProtKB-UniRule"/>
</dbReference>
<evidence type="ECO:0000256" key="4">
    <source>
        <dbReference type="ARBA" id="ARBA00022801"/>
    </source>
</evidence>
<evidence type="ECO:0000256" key="2">
    <source>
        <dbReference type="ARBA" id="ARBA00022722"/>
    </source>
</evidence>
<sequence>MAATRHYVLDANALIALFEGRQPAAEKVRKMLVDASRTDAPLWMSAINWGEVFYTEWRRYGESKAREAEANLRRLPIVIIGVDLDRATRAAAIKQKHNLGYADAFAAELAIERGAWLVTADPEFSKTGKALSVYPLPRHERQS</sequence>
<feature type="binding site" evidence="5">
    <location>
        <position position="103"/>
    </location>
    <ligand>
        <name>Mg(2+)</name>
        <dbReference type="ChEBI" id="CHEBI:18420"/>
    </ligand>
</feature>
<dbReference type="Gene3D" id="3.40.50.1010">
    <property type="entry name" value="5'-nuclease"/>
    <property type="match status" value="1"/>
</dbReference>
<keyword evidence="2 5" id="KW-0540">Nuclease</keyword>
<evidence type="ECO:0000256" key="5">
    <source>
        <dbReference type="HAMAP-Rule" id="MF_00265"/>
    </source>
</evidence>